<evidence type="ECO:0000259" key="1">
    <source>
        <dbReference type="PROSITE" id="PS50883"/>
    </source>
</evidence>
<dbReference type="PANTHER" id="PTHR33121">
    <property type="entry name" value="CYCLIC DI-GMP PHOSPHODIESTERASE PDEF"/>
    <property type="match status" value="1"/>
</dbReference>
<sequence length="316" mass="35084">MTPRSIFANLVRSDNGSFSTVYGPFLLQSALQPIFRSKPDTGLEIEAFEGLLRPSRDNEPVSPAEFFPLVSPVDMADVDSILRTIHILNTGRLNRSRAGIFVKFHPGLFRTPQEMRQEVDRIKVASHEAGLAPERIVCEISERSGAADDIVVAFTEHMQAIGFRIAIDDYGARDSDLDRLKRIKPDYVKFEASWVRDFLDTSAGYALLRVIVRQMLDDGIDPIFEGLEELWQVDLCEELGVPLMEGYALARPELAPTTFNENFPESFADFTSLQSGGNDITLGVSRAAVVAPPPVLAKPVFARPARAFGRRQSNGE</sequence>
<dbReference type="InterPro" id="IPR001633">
    <property type="entry name" value="EAL_dom"/>
</dbReference>
<dbReference type="Pfam" id="PF00563">
    <property type="entry name" value="EAL"/>
    <property type="match status" value="1"/>
</dbReference>
<dbReference type="PATRIC" id="fig|1028800.3.peg.2520"/>
<protein>
    <submittedName>
        <fullName evidence="2">Diguanylate cyclase/phosphodiesterase domain 2 (EAL)</fullName>
    </submittedName>
</protein>
<dbReference type="InterPro" id="IPR050706">
    <property type="entry name" value="Cyclic-di-GMP_PDE-like"/>
</dbReference>
<dbReference type="HOGENOM" id="CLU_000445_70_50_5"/>
<dbReference type="PROSITE" id="PS50883">
    <property type="entry name" value="EAL"/>
    <property type="match status" value="1"/>
</dbReference>
<dbReference type="GO" id="GO:0071111">
    <property type="term" value="F:cyclic-guanylate-specific phosphodiesterase activity"/>
    <property type="evidence" value="ECO:0007669"/>
    <property type="project" value="InterPro"/>
</dbReference>
<dbReference type="eggNOG" id="COG2200">
    <property type="taxonomic scope" value="Bacteria"/>
</dbReference>
<dbReference type="InterPro" id="IPR035919">
    <property type="entry name" value="EAL_sf"/>
</dbReference>
<dbReference type="PANTHER" id="PTHR33121:SF76">
    <property type="entry name" value="SIGNALING PROTEIN"/>
    <property type="match status" value="1"/>
</dbReference>
<reference evidence="3" key="1">
    <citation type="journal article" date="2014" name="BMC Genomics">
        <title>Genome sequencing of two Neorhizobium galegae strains reveals a noeT gene responsible for the unusual acetylation of the nodulation factors.</title>
        <authorList>
            <person name="Osterman J."/>
            <person name="Marsh J."/>
            <person name="Laine P.K."/>
            <person name="Zeng Z."/>
            <person name="Alatalo E."/>
            <person name="Sullivan J.T."/>
            <person name="Young J.P."/>
            <person name="Thomas-Oates J."/>
            <person name="Paulin L."/>
            <person name="Lindstrom K."/>
        </authorList>
    </citation>
    <scope>NUCLEOTIDE SEQUENCE [LARGE SCALE GENOMIC DNA]</scope>
    <source>
        <strain evidence="3">HAMBI 540</strain>
    </source>
</reference>
<gene>
    <name evidence="2" type="ORF">RG540_CH24920</name>
</gene>
<dbReference type="AlphaFoldDB" id="A0A068SR11"/>
<dbReference type="OrthoDB" id="1673646at2"/>
<dbReference type="GeneID" id="24257912"/>
<proteinExistence type="predicted"/>
<dbReference type="Proteomes" id="UP000028181">
    <property type="component" value="Chromosome I"/>
</dbReference>
<keyword evidence="3" id="KW-1185">Reference proteome</keyword>
<organism evidence="2 3">
    <name type="scientific">Neorhizobium galegae bv. orientalis str. HAMBI 540</name>
    <dbReference type="NCBI Taxonomy" id="1028800"/>
    <lineage>
        <taxon>Bacteria</taxon>
        <taxon>Pseudomonadati</taxon>
        <taxon>Pseudomonadota</taxon>
        <taxon>Alphaproteobacteria</taxon>
        <taxon>Hyphomicrobiales</taxon>
        <taxon>Rhizobiaceae</taxon>
        <taxon>Rhizobium/Agrobacterium group</taxon>
        <taxon>Neorhizobium</taxon>
    </lineage>
</organism>
<evidence type="ECO:0000313" key="3">
    <source>
        <dbReference type="Proteomes" id="UP000028181"/>
    </source>
</evidence>
<dbReference type="SMART" id="SM00052">
    <property type="entry name" value="EAL"/>
    <property type="match status" value="1"/>
</dbReference>
<accession>A0A068SR11</accession>
<dbReference type="EMBL" id="HG938353">
    <property type="protein sequence ID" value="CDN48658.1"/>
    <property type="molecule type" value="Genomic_DNA"/>
</dbReference>
<dbReference type="RefSeq" id="WP_038588283.1">
    <property type="nucleotide sequence ID" value="NZ_HG938353.1"/>
</dbReference>
<name>A0A068SR11_NEOGA</name>
<dbReference type="CDD" id="cd01948">
    <property type="entry name" value="EAL"/>
    <property type="match status" value="1"/>
</dbReference>
<dbReference type="KEGG" id="ngg:RG540_CH24920"/>
<dbReference type="Gene3D" id="3.20.20.450">
    <property type="entry name" value="EAL domain"/>
    <property type="match status" value="1"/>
</dbReference>
<feature type="domain" description="EAL" evidence="1">
    <location>
        <begin position="7"/>
        <end position="266"/>
    </location>
</feature>
<dbReference type="SUPFAM" id="SSF141868">
    <property type="entry name" value="EAL domain-like"/>
    <property type="match status" value="1"/>
</dbReference>
<evidence type="ECO:0000313" key="2">
    <source>
        <dbReference type="EMBL" id="CDN48658.1"/>
    </source>
</evidence>